<evidence type="ECO:0000256" key="1">
    <source>
        <dbReference type="SAM" id="Phobius"/>
    </source>
</evidence>
<keyword evidence="1" id="KW-1133">Transmembrane helix</keyword>
<gene>
    <name evidence="2" type="ORF">D7V64_16930</name>
</gene>
<reference evidence="2 3" key="1">
    <citation type="submission" date="2018-09" db="EMBL/GenBank/DDBJ databases">
        <title>The draft genome of Acinetobacter spp. strains.</title>
        <authorList>
            <person name="Qin J."/>
            <person name="Feng Y."/>
            <person name="Zong Z."/>
        </authorList>
    </citation>
    <scope>NUCLEOTIDE SEQUENCE [LARGE SCALE GENOMIC DNA]</scope>
    <source>
        <strain evidence="2 3">WCHAc060002</strain>
    </source>
</reference>
<evidence type="ECO:0000313" key="3">
    <source>
        <dbReference type="Proteomes" id="UP000281084"/>
    </source>
</evidence>
<proteinExistence type="predicted"/>
<protein>
    <submittedName>
        <fullName evidence="2">Uncharacterized protein</fullName>
    </submittedName>
</protein>
<dbReference type="EMBL" id="RAXZ01000064">
    <property type="protein sequence ID" value="RKG47257.1"/>
    <property type="molecule type" value="Genomic_DNA"/>
</dbReference>
<keyword evidence="1" id="KW-0812">Transmembrane</keyword>
<name>A0A3A8FJV2_9GAMM</name>
<dbReference type="Proteomes" id="UP000281084">
    <property type="component" value="Unassembled WGS sequence"/>
</dbReference>
<organism evidence="2 3">
    <name type="scientific">Acinetobacter cumulans</name>
    <dbReference type="NCBI Taxonomy" id="2136182"/>
    <lineage>
        <taxon>Bacteria</taxon>
        <taxon>Pseudomonadati</taxon>
        <taxon>Pseudomonadota</taxon>
        <taxon>Gammaproteobacteria</taxon>
        <taxon>Moraxellales</taxon>
        <taxon>Moraxellaceae</taxon>
        <taxon>Acinetobacter</taxon>
    </lineage>
</organism>
<accession>A0A3A8FJV2</accession>
<keyword evidence="1" id="KW-0472">Membrane</keyword>
<feature type="transmembrane region" description="Helical" evidence="1">
    <location>
        <begin position="83"/>
        <end position="106"/>
    </location>
</feature>
<evidence type="ECO:0000313" key="2">
    <source>
        <dbReference type="EMBL" id="RKG47257.1"/>
    </source>
</evidence>
<feature type="transmembrane region" description="Helical" evidence="1">
    <location>
        <begin position="43"/>
        <end position="62"/>
    </location>
</feature>
<comment type="caution">
    <text evidence="2">The sequence shown here is derived from an EMBL/GenBank/DDBJ whole genome shotgun (WGS) entry which is preliminary data.</text>
</comment>
<dbReference type="RefSeq" id="WP_120368439.1">
    <property type="nucleotide sequence ID" value="NZ_RAXZ01000064.1"/>
</dbReference>
<dbReference type="AlphaFoldDB" id="A0A3A8FJV2"/>
<sequence length="127" mass="13737">MGNVVVVETKEDLKKAIETSAEEIELVGEVLKQYKAALLLKKVGLLSAGVVAGSLVLGRFIPGLGSSVLKQFAQNSDKIDIKLVTQALMVLVPVMAVFIVVMTALLKDYEEIDGNLDGSFKFRKKSK</sequence>